<dbReference type="GO" id="GO:1990072">
    <property type="term" value="C:TRAPPIII protein complex"/>
    <property type="evidence" value="ECO:0007669"/>
    <property type="project" value="TreeGrafter"/>
</dbReference>
<organism evidence="3 4">
    <name type="scientific">Echinostoma caproni</name>
    <dbReference type="NCBI Taxonomy" id="27848"/>
    <lineage>
        <taxon>Eukaryota</taxon>
        <taxon>Metazoa</taxon>
        <taxon>Spiralia</taxon>
        <taxon>Lophotrochozoa</taxon>
        <taxon>Platyhelminthes</taxon>
        <taxon>Trematoda</taxon>
        <taxon>Digenea</taxon>
        <taxon>Plagiorchiida</taxon>
        <taxon>Echinostomata</taxon>
        <taxon>Echinostomatoidea</taxon>
        <taxon>Echinostomatidae</taxon>
        <taxon>Echinostoma</taxon>
    </lineage>
</organism>
<name>A0A3P8FWV3_9TREM</name>
<reference evidence="3 4" key="1">
    <citation type="submission" date="2018-11" db="EMBL/GenBank/DDBJ databases">
        <authorList>
            <consortium name="Pathogen Informatics"/>
        </authorList>
    </citation>
    <scope>NUCLEOTIDE SEQUENCE [LARGE SCALE GENOMIC DNA]</scope>
    <source>
        <strain evidence="3 4">Egypt</strain>
    </source>
</reference>
<evidence type="ECO:0000313" key="4">
    <source>
        <dbReference type="Proteomes" id="UP000272942"/>
    </source>
</evidence>
<evidence type="ECO:0000256" key="1">
    <source>
        <dbReference type="SAM" id="MobiDB-lite"/>
    </source>
</evidence>
<dbReference type="OrthoDB" id="203724at2759"/>
<evidence type="ECO:0000259" key="2">
    <source>
        <dbReference type="Pfam" id="PF24545"/>
    </source>
</evidence>
<sequence length="725" mass="81327">MTIRTYSLAAPILIGRRWSLIEDHINFSVGKQAYLIGDLANSVMSLRRSLTKYSRQPAERQSLFVREYLVVLKQYLAKATADREDSALLRNFALFPLPVVRFNDLQVMLGKPVKHGEGLSLEARGIQFTDADDLLVEKRDVESYQRYKILRNKSKIWEDWMEGTDVSDCEDDIKEDKSIDSDIFDANSYPNHVEPSASAVPGLLEEVLMRAEFLHSVPHSDKKKKSPSGVSCRPQFILYTNHSISKSTTPVAPVGEYVTVRIPLENPMRIPLVFSNLHLLWSFGPQLSNTRDPAPSDPCSPITNETPFDLTHPTRHIVANEVIPELIMLPNESKATNSVNDLTFRKDLPVHPWLPVPISHGTSAPEDDASSHTLSPGASVTIPVWFRAPHLSSSLHRSGLLPVRHWHSRHATPTSDVPVLSEQRTVHLVFQYTSLTPNPVYPELNTRFVRHRSDLELQPSLRFKALATRKSFSGPRDIFIHLIIQNLTSNTFRSSFEILQISCASRFWVLKPVTDTPKFGKGYMASLAPGEVVSLSLHGSFYRTRSPDTSSELVSSGDEVMFSTVPLSTAGNFSSQGTIVPSSSPYVEFYSRSGCVVKRSTSENENPCKSRRDSRKEPTDLSPVGLTQNPTQLVQFRLHHPFKIHNRFPSESVHLPLSARSPLATNLMNDERGLDESFRLARLTLVPSSSKRSNSLLKIPVHAELLNTTMAPVLVRLEAVLDENR</sequence>
<proteinExistence type="predicted"/>
<keyword evidence="4" id="KW-1185">Reference proteome</keyword>
<dbReference type="AlphaFoldDB" id="A0A3P8FWV3"/>
<dbReference type="InterPro" id="IPR058541">
    <property type="entry name" value="Ig_TPPC8_1st"/>
</dbReference>
<feature type="domain" description="TPPC8 first Ig-like" evidence="2">
    <location>
        <begin position="232"/>
        <end position="335"/>
    </location>
</feature>
<dbReference type="PANTHER" id="PTHR12975:SF6">
    <property type="entry name" value="TRAFFICKING PROTEIN PARTICLE COMPLEX SUBUNIT 8"/>
    <property type="match status" value="1"/>
</dbReference>
<dbReference type="InterPro" id="IPR024420">
    <property type="entry name" value="TRAPP_III_complex_Trs85"/>
</dbReference>
<feature type="compositionally biased region" description="Basic and acidic residues" evidence="1">
    <location>
        <begin position="600"/>
        <end position="619"/>
    </location>
</feature>
<evidence type="ECO:0000313" key="3">
    <source>
        <dbReference type="EMBL" id="VDP74471.1"/>
    </source>
</evidence>
<gene>
    <name evidence="3" type="ORF">ECPE_LOCUS5075</name>
</gene>
<accession>A0A3P8FWV3</accession>
<dbReference type="EMBL" id="UZAN01041926">
    <property type="protein sequence ID" value="VDP74471.1"/>
    <property type="molecule type" value="Genomic_DNA"/>
</dbReference>
<dbReference type="PANTHER" id="PTHR12975">
    <property type="entry name" value="TRANSPORT PROTEIN TRAPP"/>
    <property type="match status" value="1"/>
</dbReference>
<dbReference type="Pfam" id="PF24545">
    <property type="entry name" value="Ig_TPPC8_1st"/>
    <property type="match status" value="1"/>
</dbReference>
<dbReference type="Proteomes" id="UP000272942">
    <property type="component" value="Unassembled WGS sequence"/>
</dbReference>
<feature type="region of interest" description="Disordered" evidence="1">
    <location>
        <begin position="600"/>
        <end position="627"/>
    </location>
</feature>
<protein>
    <recommendedName>
        <fullName evidence="2">TPPC8 first Ig-like domain-containing protein</fullName>
    </recommendedName>
</protein>